<gene>
    <name evidence="2" type="ORF">F1728_05700</name>
</gene>
<evidence type="ECO:0000313" key="2">
    <source>
        <dbReference type="EMBL" id="QGQ22214.1"/>
    </source>
</evidence>
<dbReference type="AlphaFoldDB" id="A0A6I6A720"/>
<accession>A0A6I6A720</accession>
<dbReference type="Proteomes" id="UP000427281">
    <property type="component" value="Chromosome"/>
</dbReference>
<protein>
    <submittedName>
        <fullName evidence="2">DUF4177 domain-containing protein</fullName>
    </submittedName>
</protein>
<keyword evidence="3" id="KW-1185">Reference proteome</keyword>
<dbReference type="Pfam" id="PF13783">
    <property type="entry name" value="DUF4177"/>
    <property type="match status" value="1"/>
</dbReference>
<feature type="chain" id="PRO_5026011554" evidence="1">
    <location>
        <begin position="32"/>
        <end position="99"/>
    </location>
</feature>
<name>A0A6I6A720_9PLAN</name>
<dbReference type="EMBL" id="CP043930">
    <property type="protein sequence ID" value="QGQ22214.1"/>
    <property type="molecule type" value="Genomic_DNA"/>
</dbReference>
<dbReference type="InterPro" id="IPR025234">
    <property type="entry name" value="YjzH-like"/>
</dbReference>
<feature type="signal peptide" evidence="1">
    <location>
        <begin position="1"/>
        <end position="31"/>
    </location>
</feature>
<reference evidence="2 3" key="1">
    <citation type="submission" date="2019-09" db="EMBL/GenBank/DDBJ databases">
        <title>Gimesia benthica sp. nov., a novel bacterium isolated from deep-sea water of the Northwest Indian Ocean.</title>
        <authorList>
            <person name="Dai X."/>
        </authorList>
    </citation>
    <scope>NUCLEOTIDE SEQUENCE [LARGE SCALE GENOMIC DNA]</scope>
    <source>
        <strain evidence="2 3">E7</strain>
    </source>
</reference>
<keyword evidence="1" id="KW-0732">Signal</keyword>
<sequence>MTSHRILFTAVALIICAAMLISQTPPPVAQAAAVKSAPAWEYKIADASVKLGELETTGEITNARIKAALEQFLNQQGANGWELVAYSGTMAIYKRAVRN</sequence>
<evidence type="ECO:0000256" key="1">
    <source>
        <dbReference type="SAM" id="SignalP"/>
    </source>
</evidence>
<proteinExistence type="predicted"/>
<organism evidence="2 3">
    <name type="scientific">Gimesia benthica</name>
    <dbReference type="NCBI Taxonomy" id="2608982"/>
    <lineage>
        <taxon>Bacteria</taxon>
        <taxon>Pseudomonadati</taxon>
        <taxon>Planctomycetota</taxon>
        <taxon>Planctomycetia</taxon>
        <taxon>Planctomycetales</taxon>
        <taxon>Planctomycetaceae</taxon>
        <taxon>Gimesia</taxon>
    </lineage>
</organism>
<evidence type="ECO:0000313" key="3">
    <source>
        <dbReference type="Proteomes" id="UP000427281"/>
    </source>
</evidence>
<dbReference type="KEGG" id="gim:F1728_05700"/>
<dbReference type="RefSeq" id="WP_155363303.1">
    <property type="nucleotide sequence ID" value="NZ_CP043930.1"/>
</dbReference>